<dbReference type="AlphaFoldDB" id="A0A7W5E051"/>
<comment type="caution">
    <text evidence="1">The sequence shown here is derived from an EMBL/GenBank/DDBJ whole genome shotgun (WGS) entry which is preliminary data.</text>
</comment>
<dbReference type="Proteomes" id="UP000536179">
    <property type="component" value="Unassembled WGS sequence"/>
</dbReference>
<evidence type="ECO:0000313" key="1">
    <source>
        <dbReference type="EMBL" id="MBB3207746.1"/>
    </source>
</evidence>
<protein>
    <submittedName>
        <fullName evidence="1">Uncharacterized protein</fullName>
    </submittedName>
</protein>
<proteinExistence type="predicted"/>
<name>A0A7W5E051_9BACT</name>
<accession>A0A7W5E051</accession>
<evidence type="ECO:0000313" key="2">
    <source>
        <dbReference type="Proteomes" id="UP000536179"/>
    </source>
</evidence>
<dbReference type="RefSeq" id="WP_184306047.1">
    <property type="nucleotide sequence ID" value="NZ_JACHXU010000012.1"/>
</dbReference>
<reference evidence="1 2" key="1">
    <citation type="submission" date="2020-08" db="EMBL/GenBank/DDBJ databases">
        <title>Genomic Encyclopedia of Type Strains, Phase III (KMG-III): the genomes of soil and plant-associated and newly described type strains.</title>
        <authorList>
            <person name="Whitman W."/>
        </authorList>
    </citation>
    <scope>NUCLEOTIDE SEQUENCE [LARGE SCALE GENOMIC DNA]</scope>
    <source>
        <strain evidence="1 2">CECT 8075</strain>
    </source>
</reference>
<dbReference type="EMBL" id="JACHXU010000012">
    <property type="protein sequence ID" value="MBB3207746.1"/>
    <property type="molecule type" value="Genomic_DNA"/>
</dbReference>
<sequence length="139" mass="14664">MSLPISPIAALGIAQLAGRAVHGTVEAVAEFADVLGQESAEATSVSSADDAAAREATESLRGVLVDWMRQFGLHGDEPIDVRLDDVSGQVEVGSPDLSLPVQSRIGDLQDRINSDMTLRQSIVDLLKQIPGQSASLRFA</sequence>
<gene>
    <name evidence="1" type="ORF">FHS27_003573</name>
</gene>
<keyword evidence="2" id="KW-1185">Reference proteome</keyword>
<organism evidence="1 2">
    <name type="scientific">Aporhodopirellula rubra</name>
    <dbReference type="NCBI Taxonomy" id="980271"/>
    <lineage>
        <taxon>Bacteria</taxon>
        <taxon>Pseudomonadati</taxon>
        <taxon>Planctomycetota</taxon>
        <taxon>Planctomycetia</taxon>
        <taxon>Pirellulales</taxon>
        <taxon>Pirellulaceae</taxon>
        <taxon>Aporhodopirellula</taxon>
    </lineage>
</organism>